<dbReference type="PANTHER" id="PTHR32468">
    <property type="entry name" value="CATION/H + ANTIPORTER"/>
    <property type="match status" value="1"/>
</dbReference>
<dbReference type="Pfam" id="PF00999">
    <property type="entry name" value="Na_H_Exchanger"/>
    <property type="match status" value="1"/>
</dbReference>
<gene>
    <name evidence="10" type="ORF">HGA07_00105</name>
</gene>
<evidence type="ECO:0000256" key="6">
    <source>
        <dbReference type="ARBA" id="ARBA00023136"/>
    </source>
</evidence>
<evidence type="ECO:0000256" key="4">
    <source>
        <dbReference type="ARBA" id="ARBA00022989"/>
    </source>
</evidence>
<evidence type="ECO:0000256" key="8">
    <source>
        <dbReference type="SAM" id="Phobius"/>
    </source>
</evidence>
<keyword evidence="4 8" id="KW-1133">Transmembrane helix</keyword>
<protein>
    <submittedName>
        <fullName evidence="10">Cation:proton antiporter</fullName>
    </submittedName>
</protein>
<dbReference type="AlphaFoldDB" id="A0A7X6LT65"/>
<evidence type="ECO:0000256" key="3">
    <source>
        <dbReference type="ARBA" id="ARBA00022692"/>
    </source>
</evidence>
<keyword evidence="11" id="KW-1185">Reference proteome</keyword>
<accession>A0A7X6LT65</accession>
<dbReference type="Gene3D" id="1.20.1530.20">
    <property type="match status" value="1"/>
</dbReference>
<evidence type="ECO:0000256" key="2">
    <source>
        <dbReference type="ARBA" id="ARBA00022448"/>
    </source>
</evidence>
<feature type="transmembrane region" description="Helical" evidence="8">
    <location>
        <begin position="41"/>
        <end position="60"/>
    </location>
</feature>
<feature type="transmembrane region" description="Helical" evidence="8">
    <location>
        <begin position="178"/>
        <end position="200"/>
    </location>
</feature>
<dbReference type="EMBL" id="JAAXPE010000001">
    <property type="protein sequence ID" value="NKY84030.1"/>
    <property type="molecule type" value="Genomic_DNA"/>
</dbReference>
<feature type="transmembrane region" description="Helical" evidence="8">
    <location>
        <begin position="386"/>
        <end position="406"/>
    </location>
</feature>
<dbReference type="InterPro" id="IPR006153">
    <property type="entry name" value="Cation/H_exchanger_TM"/>
</dbReference>
<keyword evidence="5" id="KW-0406">Ion transport</keyword>
<feature type="transmembrane region" description="Helical" evidence="8">
    <location>
        <begin position="323"/>
        <end position="344"/>
    </location>
</feature>
<evidence type="ECO:0000256" key="1">
    <source>
        <dbReference type="ARBA" id="ARBA00004141"/>
    </source>
</evidence>
<dbReference type="RefSeq" id="WP_040716678.1">
    <property type="nucleotide sequence ID" value="NZ_CAWPHS010000001.1"/>
</dbReference>
<proteinExistence type="predicted"/>
<comment type="subcellular location">
    <subcellularLocation>
        <location evidence="1">Membrane</location>
        <topology evidence="1">Multi-pass membrane protein</topology>
    </subcellularLocation>
</comment>
<evidence type="ECO:0000256" key="5">
    <source>
        <dbReference type="ARBA" id="ARBA00023065"/>
    </source>
</evidence>
<dbReference type="Proteomes" id="UP000523447">
    <property type="component" value="Unassembled WGS sequence"/>
</dbReference>
<feature type="transmembrane region" description="Helical" evidence="8">
    <location>
        <begin position="109"/>
        <end position="131"/>
    </location>
</feature>
<keyword evidence="2" id="KW-0813">Transport</keyword>
<reference evidence="10 11" key="1">
    <citation type="submission" date="2020-04" db="EMBL/GenBank/DDBJ databases">
        <title>MicrobeNet Type strains.</title>
        <authorList>
            <person name="Nicholson A.C."/>
        </authorList>
    </citation>
    <scope>NUCLEOTIDE SEQUENCE [LARGE SCALE GENOMIC DNA]</scope>
    <source>
        <strain evidence="10 11">DSM 44445</strain>
    </source>
</reference>
<feature type="domain" description="Cation/H+ exchanger transmembrane" evidence="9">
    <location>
        <begin position="26"/>
        <end position="407"/>
    </location>
</feature>
<feature type="transmembrane region" description="Helical" evidence="8">
    <location>
        <begin position="143"/>
        <end position="166"/>
    </location>
</feature>
<keyword evidence="6 8" id="KW-0472">Membrane</keyword>
<dbReference type="InterPro" id="IPR050794">
    <property type="entry name" value="CPA2_transporter"/>
</dbReference>
<sequence>MGVVPPVPSHTVLVLLVQLTLLLGLARLLGTLCARIRMPAIVGELLAGVLVGPSVFGHLLPALSRWVFPPQPDQQHLLDAIGQLGVLLLVGLAGSHVNLRYMRSHAGTVAKISGMAFVIPLAMGVGAGVVLARPLRSEGSHPLIFAFFLAIALAVTAIPVIAKTLLDLGLMQRSIGQLILSSGAVDDALGWMLLSVVAALSVRGPSVSGVLLSVGAVAAAALAVMVCRRPIRALVRRAADGGEPATVTATVVIVLLAGAVTTQALGLEAILGAFLCGMVVASCRLPAELVRPLDTTVLAVLAPIYFAAAGLRMDLGALSDPKVLGTGLAVLAIATVSKFAGAYLGGRLSGLDSRFCIALGAGMNARGVIEVVISGIGLSLGILSPAAYTVLILVALITSLTAPPLLRWALGDPAATGREGRDEPACAAADVKSASGRIVDD</sequence>
<evidence type="ECO:0000256" key="7">
    <source>
        <dbReference type="SAM" id="MobiDB-lite"/>
    </source>
</evidence>
<dbReference type="GO" id="GO:1902600">
    <property type="term" value="P:proton transmembrane transport"/>
    <property type="evidence" value="ECO:0007669"/>
    <property type="project" value="InterPro"/>
</dbReference>
<comment type="caution">
    <text evidence="10">The sequence shown here is derived from an EMBL/GenBank/DDBJ whole genome shotgun (WGS) entry which is preliminary data.</text>
</comment>
<name>A0A7X6LT65_9NOCA</name>
<keyword evidence="3 8" id="KW-0812">Transmembrane</keyword>
<dbReference type="GO" id="GO:0015297">
    <property type="term" value="F:antiporter activity"/>
    <property type="evidence" value="ECO:0007669"/>
    <property type="project" value="InterPro"/>
</dbReference>
<evidence type="ECO:0000259" key="9">
    <source>
        <dbReference type="Pfam" id="PF00999"/>
    </source>
</evidence>
<evidence type="ECO:0000313" key="10">
    <source>
        <dbReference type="EMBL" id="NKY84030.1"/>
    </source>
</evidence>
<dbReference type="InterPro" id="IPR038770">
    <property type="entry name" value="Na+/solute_symporter_sf"/>
</dbReference>
<feature type="transmembrane region" description="Helical" evidence="8">
    <location>
        <begin position="206"/>
        <end position="226"/>
    </location>
</feature>
<organism evidence="10 11">
    <name type="scientific">Nocardia veterana</name>
    <dbReference type="NCBI Taxonomy" id="132249"/>
    <lineage>
        <taxon>Bacteria</taxon>
        <taxon>Bacillati</taxon>
        <taxon>Actinomycetota</taxon>
        <taxon>Actinomycetes</taxon>
        <taxon>Mycobacteriales</taxon>
        <taxon>Nocardiaceae</taxon>
        <taxon>Nocardia</taxon>
    </lineage>
</organism>
<feature type="transmembrane region" description="Helical" evidence="8">
    <location>
        <begin position="80"/>
        <end position="97"/>
    </location>
</feature>
<feature type="transmembrane region" description="Helical" evidence="8">
    <location>
        <begin position="293"/>
        <end position="311"/>
    </location>
</feature>
<dbReference type="PANTHER" id="PTHR32468:SF0">
    <property type="entry name" value="K(+)_H(+) ANTIPORTER 1"/>
    <property type="match status" value="1"/>
</dbReference>
<feature type="transmembrane region" description="Helical" evidence="8">
    <location>
        <begin position="12"/>
        <end position="29"/>
    </location>
</feature>
<feature type="region of interest" description="Disordered" evidence="7">
    <location>
        <begin position="416"/>
        <end position="441"/>
    </location>
</feature>
<evidence type="ECO:0000313" key="11">
    <source>
        <dbReference type="Proteomes" id="UP000523447"/>
    </source>
</evidence>
<dbReference type="GO" id="GO:0016020">
    <property type="term" value="C:membrane"/>
    <property type="evidence" value="ECO:0007669"/>
    <property type="project" value="UniProtKB-SubCell"/>
</dbReference>